<keyword evidence="3" id="KW-0238">DNA-binding</keyword>
<dbReference type="Pfam" id="PF00126">
    <property type="entry name" value="HTH_1"/>
    <property type="match status" value="1"/>
</dbReference>
<reference evidence="6 7" key="1">
    <citation type="submission" date="2018-01" db="EMBL/GenBank/DDBJ databases">
        <title>Denitrification phenotypes of diverse strains of Pseudomonas stutzeri.</title>
        <authorList>
            <person name="Milligan D.A."/>
            <person name="Bergaust L."/>
            <person name="Bakken L.R."/>
            <person name="Frostegard A."/>
        </authorList>
    </citation>
    <scope>NUCLEOTIDE SEQUENCE [LARGE SCALE GENOMIC DNA]</scope>
    <source>
        <strain evidence="6 7">28a3</strain>
    </source>
</reference>
<dbReference type="PANTHER" id="PTHR30419:SF8">
    <property type="entry name" value="NITROGEN ASSIMILATION TRANSCRIPTIONAL ACTIVATOR-RELATED"/>
    <property type="match status" value="1"/>
</dbReference>
<comment type="similarity">
    <text evidence="1">Belongs to the LysR transcriptional regulatory family.</text>
</comment>
<organism evidence="6 7">
    <name type="scientific">Stutzerimonas stutzeri</name>
    <name type="common">Pseudomonas stutzeri</name>
    <dbReference type="NCBI Taxonomy" id="316"/>
    <lineage>
        <taxon>Bacteria</taxon>
        <taxon>Pseudomonadati</taxon>
        <taxon>Pseudomonadota</taxon>
        <taxon>Gammaproteobacteria</taxon>
        <taxon>Pseudomonadales</taxon>
        <taxon>Pseudomonadaceae</taxon>
        <taxon>Stutzerimonas</taxon>
    </lineage>
</organism>
<dbReference type="GO" id="GO:0003677">
    <property type="term" value="F:DNA binding"/>
    <property type="evidence" value="ECO:0007669"/>
    <property type="project" value="UniProtKB-KW"/>
</dbReference>
<dbReference type="Pfam" id="PF03466">
    <property type="entry name" value="LysR_substrate"/>
    <property type="match status" value="1"/>
</dbReference>
<accession>A0A2N8SU29</accession>
<keyword evidence="2" id="KW-0805">Transcription regulation</keyword>
<protein>
    <submittedName>
        <fullName evidence="6">Pca operon transcription factor PcaQ</fullName>
    </submittedName>
</protein>
<dbReference type="GO" id="GO:0005829">
    <property type="term" value="C:cytosol"/>
    <property type="evidence" value="ECO:0007669"/>
    <property type="project" value="TreeGrafter"/>
</dbReference>
<sequence length="301" mass="32351">MTMDNRIKYRHLLCFIEVARQGSLMRAAEALSVSQPAVSKTLKELEAVLDASLFERGKQGVTLTAAGQAFLRYAGPSVQALREGVRSLRAGEHEAGVVRLGALSTVESALLPDVVQRLHAQHAALIVSVVTGPSAYLLGQLRGGELDLVVGRMTDAPQIEGLSFEHLYSESMTLVVRPGHELLSDPSRLAGFPLVLPQSGTTIRRHADSLFIQLGVSPSPRRLETLSVSLSRHYVRLSDAVWVAPLDAVREDLATGELSELDLGIKEPGGSVGICTNPTLPASLAMQWCCEALRDAAAAYR</sequence>
<dbReference type="OrthoDB" id="9814165at2"/>
<dbReference type="GO" id="GO:0019619">
    <property type="term" value="P:3,4-dihydroxybenzoate catabolic process"/>
    <property type="evidence" value="ECO:0007669"/>
    <property type="project" value="InterPro"/>
</dbReference>
<dbReference type="GO" id="GO:0003700">
    <property type="term" value="F:DNA-binding transcription factor activity"/>
    <property type="evidence" value="ECO:0007669"/>
    <property type="project" value="InterPro"/>
</dbReference>
<evidence type="ECO:0000259" key="5">
    <source>
        <dbReference type="PROSITE" id="PS50931"/>
    </source>
</evidence>
<dbReference type="InterPro" id="IPR000847">
    <property type="entry name" value="LysR_HTH_N"/>
</dbReference>
<dbReference type="AlphaFoldDB" id="A0A2N8SU29"/>
<dbReference type="InterPro" id="IPR050950">
    <property type="entry name" value="HTH-type_LysR_regulators"/>
</dbReference>
<dbReference type="SUPFAM" id="SSF46785">
    <property type="entry name" value="Winged helix' DNA-binding domain"/>
    <property type="match status" value="1"/>
</dbReference>
<dbReference type="EMBL" id="POUW01000003">
    <property type="protein sequence ID" value="PNG05973.1"/>
    <property type="molecule type" value="Genomic_DNA"/>
</dbReference>
<evidence type="ECO:0000256" key="4">
    <source>
        <dbReference type="ARBA" id="ARBA00023163"/>
    </source>
</evidence>
<dbReference type="Proteomes" id="UP000235897">
    <property type="component" value="Unassembled WGS sequence"/>
</dbReference>
<feature type="domain" description="HTH lysR-type" evidence="5">
    <location>
        <begin position="7"/>
        <end position="64"/>
    </location>
</feature>
<keyword evidence="4" id="KW-0804">Transcription</keyword>
<dbReference type="GO" id="GO:0045893">
    <property type="term" value="P:positive regulation of DNA-templated transcription"/>
    <property type="evidence" value="ECO:0007669"/>
    <property type="project" value="InterPro"/>
</dbReference>
<dbReference type="InterPro" id="IPR005119">
    <property type="entry name" value="LysR_subst-bd"/>
</dbReference>
<dbReference type="PRINTS" id="PR00039">
    <property type="entry name" value="HTHLYSR"/>
</dbReference>
<evidence type="ECO:0000256" key="2">
    <source>
        <dbReference type="ARBA" id="ARBA00023015"/>
    </source>
</evidence>
<dbReference type="Gene3D" id="1.10.10.10">
    <property type="entry name" value="Winged helix-like DNA-binding domain superfamily/Winged helix DNA-binding domain"/>
    <property type="match status" value="1"/>
</dbReference>
<dbReference type="PANTHER" id="PTHR30419">
    <property type="entry name" value="HTH-TYPE TRANSCRIPTIONAL REGULATOR YBHD"/>
    <property type="match status" value="1"/>
</dbReference>
<evidence type="ECO:0000256" key="3">
    <source>
        <dbReference type="ARBA" id="ARBA00023125"/>
    </source>
</evidence>
<dbReference type="SUPFAM" id="SSF53850">
    <property type="entry name" value="Periplasmic binding protein-like II"/>
    <property type="match status" value="1"/>
</dbReference>
<evidence type="ECO:0000313" key="6">
    <source>
        <dbReference type="EMBL" id="PNG05973.1"/>
    </source>
</evidence>
<dbReference type="NCBIfam" id="TIGR02424">
    <property type="entry name" value="TF_pcaQ"/>
    <property type="match status" value="1"/>
</dbReference>
<dbReference type="FunFam" id="1.10.10.10:FF:000001">
    <property type="entry name" value="LysR family transcriptional regulator"/>
    <property type="match status" value="1"/>
</dbReference>
<evidence type="ECO:0000313" key="7">
    <source>
        <dbReference type="Proteomes" id="UP000235897"/>
    </source>
</evidence>
<dbReference type="InterPro" id="IPR036388">
    <property type="entry name" value="WH-like_DNA-bd_sf"/>
</dbReference>
<dbReference type="PROSITE" id="PS50931">
    <property type="entry name" value="HTH_LYSR"/>
    <property type="match status" value="1"/>
</dbReference>
<dbReference type="InterPro" id="IPR036390">
    <property type="entry name" value="WH_DNA-bd_sf"/>
</dbReference>
<dbReference type="InterPro" id="IPR012787">
    <property type="entry name" value="TF_PcaQ"/>
</dbReference>
<comment type="caution">
    <text evidence="6">The sequence shown here is derived from an EMBL/GenBank/DDBJ whole genome shotgun (WGS) entry which is preliminary data.</text>
</comment>
<dbReference type="RefSeq" id="WP_102846560.1">
    <property type="nucleotide sequence ID" value="NZ_JAMOIG010000005.1"/>
</dbReference>
<dbReference type="Gene3D" id="3.40.190.10">
    <property type="entry name" value="Periplasmic binding protein-like II"/>
    <property type="match status" value="2"/>
</dbReference>
<name>A0A2N8SU29_STUST</name>
<evidence type="ECO:0000256" key="1">
    <source>
        <dbReference type="ARBA" id="ARBA00009437"/>
    </source>
</evidence>
<gene>
    <name evidence="6" type="primary">pcaQ</name>
    <name evidence="6" type="ORF">CXL00_09085</name>
</gene>
<proteinExistence type="inferred from homology"/>